<dbReference type="InterPro" id="IPR036397">
    <property type="entry name" value="RNaseH_sf"/>
</dbReference>
<protein>
    <submittedName>
        <fullName evidence="1">Uncharacterized protein</fullName>
    </submittedName>
</protein>
<gene>
    <name evidence="1" type="ORF">SAMN04489710_111134</name>
</gene>
<evidence type="ECO:0000313" key="2">
    <source>
        <dbReference type="Proteomes" id="UP000199517"/>
    </source>
</evidence>
<dbReference type="EMBL" id="FOMQ01000011">
    <property type="protein sequence ID" value="SFE00855.1"/>
    <property type="molecule type" value="Genomic_DNA"/>
</dbReference>
<accession>A0A1I1X087</accession>
<reference evidence="2" key="1">
    <citation type="submission" date="2016-10" db="EMBL/GenBank/DDBJ databases">
        <authorList>
            <person name="Varghese N."/>
            <person name="Submissions S."/>
        </authorList>
    </citation>
    <scope>NUCLEOTIDE SEQUENCE [LARGE SCALE GENOMIC DNA]</scope>
    <source>
        <strain evidence="2">DSM 7481</strain>
    </source>
</reference>
<keyword evidence="2" id="KW-1185">Reference proteome</keyword>
<dbReference type="GO" id="GO:0003676">
    <property type="term" value="F:nucleic acid binding"/>
    <property type="evidence" value="ECO:0007669"/>
    <property type="project" value="InterPro"/>
</dbReference>
<dbReference type="AlphaFoldDB" id="A0A1I1X087"/>
<organism evidence="1 2">
    <name type="scientific">Paracidovorax konjaci</name>
    <dbReference type="NCBI Taxonomy" id="32040"/>
    <lineage>
        <taxon>Bacteria</taxon>
        <taxon>Pseudomonadati</taxon>
        <taxon>Pseudomonadota</taxon>
        <taxon>Betaproteobacteria</taxon>
        <taxon>Burkholderiales</taxon>
        <taxon>Comamonadaceae</taxon>
        <taxon>Paracidovorax</taxon>
    </lineage>
</organism>
<dbReference type="Proteomes" id="UP000199517">
    <property type="component" value="Unassembled WGS sequence"/>
</dbReference>
<proteinExistence type="predicted"/>
<evidence type="ECO:0000313" key="1">
    <source>
        <dbReference type="EMBL" id="SFE00855.1"/>
    </source>
</evidence>
<name>A0A1I1X087_9BURK</name>
<sequence>MPALSTYIFLDSEFMMLADGSAHIFSLGLCGPIDGQEFYVENVEMPCERPNDFVAGFVLPQLRSGSAKALTSTHMGIALVAWLHQFEGQALEVCYDWHVDRMALENLLQQADPLMEIRYDACPVSYLIEDEAGIRAADACWMELERTRGLRRHHALADALALRARFMAVHGAEAVDGGAV</sequence>
<dbReference type="Gene3D" id="3.30.420.10">
    <property type="entry name" value="Ribonuclease H-like superfamily/Ribonuclease H"/>
    <property type="match status" value="1"/>
</dbReference>